<protein>
    <submittedName>
        <fullName evidence="1">Uncharacterized protein</fullName>
    </submittedName>
</protein>
<name>A0A7R9ALD3_TIMSH</name>
<accession>A0A7R9ALD3</accession>
<dbReference type="EMBL" id="OC000028">
    <property type="protein sequence ID" value="CAD7255813.1"/>
    <property type="molecule type" value="Genomic_DNA"/>
</dbReference>
<dbReference type="AlphaFoldDB" id="A0A7R9ALD3"/>
<reference evidence="1" key="1">
    <citation type="submission" date="2020-11" db="EMBL/GenBank/DDBJ databases">
        <authorList>
            <person name="Tran Van P."/>
        </authorList>
    </citation>
    <scope>NUCLEOTIDE SEQUENCE</scope>
</reference>
<gene>
    <name evidence="1" type="ORF">TSIB3V08_LOCUS105</name>
</gene>
<proteinExistence type="predicted"/>
<evidence type="ECO:0000313" key="1">
    <source>
        <dbReference type="EMBL" id="CAD7255813.1"/>
    </source>
</evidence>
<sequence length="92" mass="9923">MCDEWGATLTPFTPTQASSEVYPPFGSNIPEVARGLRQGGNLPRLLDEEHYASRVGKPLIPLVSGQLPRGIQWQKGLSHHSSVSAEDGEIGV</sequence>
<organism evidence="1">
    <name type="scientific">Timema shepardi</name>
    <name type="common">Walking stick</name>
    <dbReference type="NCBI Taxonomy" id="629360"/>
    <lineage>
        <taxon>Eukaryota</taxon>
        <taxon>Metazoa</taxon>
        <taxon>Ecdysozoa</taxon>
        <taxon>Arthropoda</taxon>
        <taxon>Hexapoda</taxon>
        <taxon>Insecta</taxon>
        <taxon>Pterygota</taxon>
        <taxon>Neoptera</taxon>
        <taxon>Polyneoptera</taxon>
        <taxon>Phasmatodea</taxon>
        <taxon>Timematodea</taxon>
        <taxon>Timematoidea</taxon>
        <taxon>Timematidae</taxon>
        <taxon>Timema</taxon>
    </lineage>
</organism>